<keyword evidence="2" id="KW-1185">Reference proteome</keyword>
<dbReference type="Gene3D" id="1.10.510.10">
    <property type="entry name" value="Transferase(Phosphotransferase) domain 1"/>
    <property type="match status" value="1"/>
</dbReference>
<dbReference type="EMBL" id="MKQR01000023">
    <property type="protein sequence ID" value="OLR91452.1"/>
    <property type="molecule type" value="Genomic_DNA"/>
</dbReference>
<comment type="caution">
    <text evidence="1">The sequence shown here is derived from an EMBL/GenBank/DDBJ whole genome shotgun (WGS) entry which is preliminary data.</text>
</comment>
<dbReference type="STRING" id="1193682.BJP25_01040"/>
<accession>A0A1Q9LHD0</accession>
<protein>
    <recommendedName>
        <fullName evidence="3">Protein kinase domain-containing protein</fullName>
    </recommendedName>
</protein>
<evidence type="ECO:0008006" key="3">
    <source>
        <dbReference type="Google" id="ProtNLM"/>
    </source>
</evidence>
<proteinExistence type="predicted"/>
<organism evidence="1 2">
    <name type="scientific">Actinokineospora bangkokensis</name>
    <dbReference type="NCBI Taxonomy" id="1193682"/>
    <lineage>
        <taxon>Bacteria</taxon>
        <taxon>Bacillati</taxon>
        <taxon>Actinomycetota</taxon>
        <taxon>Actinomycetes</taxon>
        <taxon>Pseudonocardiales</taxon>
        <taxon>Pseudonocardiaceae</taxon>
        <taxon>Actinokineospora</taxon>
    </lineage>
</organism>
<evidence type="ECO:0000313" key="2">
    <source>
        <dbReference type="Proteomes" id="UP000186040"/>
    </source>
</evidence>
<name>A0A1Q9LHD0_9PSEU</name>
<dbReference type="InterPro" id="IPR011009">
    <property type="entry name" value="Kinase-like_dom_sf"/>
</dbReference>
<dbReference type="SUPFAM" id="SSF56112">
    <property type="entry name" value="Protein kinase-like (PK-like)"/>
    <property type="match status" value="1"/>
</dbReference>
<gene>
    <name evidence="1" type="ORF">BJP25_01040</name>
</gene>
<dbReference type="AlphaFoldDB" id="A0A1Q9LHD0"/>
<sequence length="300" mass="33203">MYLVPGFSLPDVDGPVVFKHYRTGHRPPGGLSALVLRRLKMDQRARTRLDARTAWPVRTVEEGDEVCGVLMPLIPGDFFRTRSLPSGEEDRSLCEWQHLFVDPARSKRFGMPTPNLRTRVLLCRDFASALHLLHTNGFVVGDINAKNAVFRLNARPSVMLVDCDAIRVKGSAAVVAQLNAPDWDPPERSLSQTTDLYKLGLLILRTLCPGNGASLYRNPVRVRAVLDARGLDLLTRALGTKPHLRPTAQEWGHYLDEVLGTGVQAPRAPSAPDPVITSTSGWARDPVTKRWVQLGPDATR</sequence>
<dbReference type="Proteomes" id="UP000186040">
    <property type="component" value="Unassembled WGS sequence"/>
</dbReference>
<evidence type="ECO:0000313" key="1">
    <source>
        <dbReference type="EMBL" id="OLR91452.1"/>
    </source>
</evidence>
<reference evidence="1 2" key="1">
    <citation type="submission" date="2016-10" db="EMBL/GenBank/DDBJ databases">
        <title>The Draft Genome Sequence of Actinokineospora bangkokensis 44EHWT reveals the biosynthetic pathway of antifungal compounds Thailandins with unusual extender unit butylmalonyl-CoA.</title>
        <authorList>
            <person name="Greule A."/>
            <person name="Intra B."/>
            <person name="Flemming S."/>
            <person name="Rommel M.G."/>
            <person name="Panbangred W."/>
            <person name="Bechthold A."/>
        </authorList>
    </citation>
    <scope>NUCLEOTIDE SEQUENCE [LARGE SCALE GENOMIC DNA]</scope>
    <source>
        <strain evidence="1 2">44EHW</strain>
    </source>
</reference>